<dbReference type="SUPFAM" id="SSF52540">
    <property type="entry name" value="P-loop containing nucleoside triphosphate hydrolases"/>
    <property type="match status" value="1"/>
</dbReference>
<protein>
    <submittedName>
        <fullName evidence="1">Uncharacterized protein</fullName>
    </submittedName>
</protein>
<sequence>MKFNLTLYKNMKIGIWEVAEDGENWRVEQRQLVCLARVLLQRRRILVLDEVYKRRSKGIHGHHSVWSETYSCRQ</sequence>
<keyword evidence="2" id="KW-1185">Reference proteome</keyword>
<dbReference type="Proteomes" id="UP000250235">
    <property type="component" value="Unassembled WGS sequence"/>
</dbReference>
<dbReference type="EMBL" id="KQ997004">
    <property type="protein sequence ID" value="KZV44421.1"/>
    <property type="molecule type" value="Genomic_DNA"/>
</dbReference>
<gene>
    <name evidence="1" type="ORF">F511_27004</name>
</gene>
<dbReference type="Gene3D" id="3.40.50.300">
    <property type="entry name" value="P-loop containing nucleotide triphosphate hydrolases"/>
    <property type="match status" value="1"/>
</dbReference>
<proteinExistence type="predicted"/>
<reference evidence="1 2" key="1">
    <citation type="journal article" date="2015" name="Proc. Natl. Acad. Sci. U.S.A.">
        <title>The resurrection genome of Boea hygrometrica: A blueprint for survival of dehydration.</title>
        <authorList>
            <person name="Xiao L."/>
            <person name="Yang G."/>
            <person name="Zhang L."/>
            <person name="Yang X."/>
            <person name="Zhao S."/>
            <person name="Ji Z."/>
            <person name="Zhou Q."/>
            <person name="Hu M."/>
            <person name="Wang Y."/>
            <person name="Chen M."/>
            <person name="Xu Y."/>
            <person name="Jin H."/>
            <person name="Xiao X."/>
            <person name="Hu G."/>
            <person name="Bao F."/>
            <person name="Hu Y."/>
            <person name="Wan P."/>
            <person name="Li L."/>
            <person name="Deng X."/>
            <person name="Kuang T."/>
            <person name="Xiang C."/>
            <person name="Zhu J.K."/>
            <person name="Oliver M.J."/>
            <person name="He Y."/>
        </authorList>
    </citation>
    <scope>NUCLEOTIDE SEQUENCE [LARGE SCALE GENOMIC DNA]</scope>
    <source>
        <strain evidence="2">cv. XS01</strain>
    </source>
</reference>
<organism evidence="1 2">
    <name type="scientific">Dorcoceras hygrometricum</name>
    <dbReference type="NCBI Taxonomy" id="472368"/>
    <lineage>
        <taxon>Eukaryota</taxon>
        <taxon>Viridiplantae</taxon>
        <taxon>Streptophyta</taxon>
        <taxon>Embryophyta</taxon>
        <taxon>Tracheophyta</taxon>
        <taxon>Spermatophyta</taxon>
        <taxon>Magnoliopsida</taxon>
        <taxon>eudicotyledons</taxon>
        <taxon>Gunneridae</taxon>
        <taxon>Pentapetalae</taxon>
        <taxon>asterids</taxon>
        <taxon>lamiids</taxon>
        <taxon>Lamiales</taxon>
        <taxon>Gesneriaceae</taxon>
        <taxon>Didymocarpoideae</taxon>
        <taxon>Trichosporeae</taxon>
        <taxon>Loxocarpinae</taxon>
        <taxon>Dorcoceras</taxon>
    </lineage>
</organism>
<dbReference type="AlphaFoldDB" id="A0A2Z7CBK8"/>
<accession>A0A2Z7CBK8</accession>
<evidence type="ECO:0000313" key="2">
    <source>
        <dbReference type="Proteomes" id="UP000250235"/>
    </source>
</evidence>
<dbReference type="InterPro" id="IPR027417">
    <property type="entry name" value="P-loop_NTPase"/>
</dbReference>
<name>A0A2Z7CBK8_9LAMI</name>
<evidence type="ECO:0000313" key="1">
    <source>
        <dbReference type="EMBL" id="KZV44421.1"/>
    </source>
</evidence>